<keyword evidence="4" id="KW-0597">Phosphoprotein</keyword>
<dbReference type="OrthoDB" id="354826at2759"/>
<dbReference type="InterPro" id="IPR016137">
    <property type="entry name" value="RGS"/>
</dbReference>
<dbReference type="PRINTS" id="PR00717">
    <property type="entry name" value="GPCRKINASE"/>
</dbReference>
<dbReference type="Gene3D" id="1.10.167.10">
    <property type="entry name" value="Regulator of G-protein Signalling 4, domain 2"/>
    <property type="match status" value="1"/>
</dbReference>
<dbReference type="Pfam" id="PF00069">
    <property type="entry name" value="Pkinase"/>
    <property type="match status" value="1"/>
</dbReference>
<dbReference type="GO" id="GO:0007165">
    <property type="term" value="P:signal transduction"/>
    <property type="evidence" value="ECO:0007669"/>
    <property type="project" value="InterPro"/>
</dbReference>
<dbReference type="PROSITE" id="PS51285">
    <property type="entry name" value="AGC_KINASE_CTER"/>
    <property type="match status" value="1"/>
</dbReference>
<dbReference type="GO" id="GO:0005737">
    <property type="term" value="C:cytoplasm"/>
    <property type="evidence" value="ECO:0000318"/>
    <property type="project" value="GO_Central"/>
</dbReference>
<dbReference type="AlphaFoldDB" id="T1ECY4"/>
<dbReference type="InterPro" id="IPR036305">
    <property type="entry name" value="RGS_sf"/>
</dbReference>
<dbReference type="KEGG" id="hro:HELRODRAFT_100074"/>
<evidence type="ECO:0000256" key="7">
    <source>
        <dbReference type="ARBA" id="ARBA00022777"/>
    </source>
</evidence>
<dbReference type="GO" id="GO:0005524">
    <property type="term" value="F:ATP binding"/>
    <property type="evidence" value="ECO:0007669"/>
    <property type="project" value="UniProtKB-UniRule"/>
</dbReference>
<dbReference type="InterPro" id="IPR044926">
    <property type="entry name" value="RGS_subdomain_2"/>
</dbReference>
<comment type="similarity">
    <text evidence="2 11">Belongs to the protein kinase superfamily. AGC Ser/Thr protein kinase family. GPRK subfamily.</text>
</comment>
<keyword evidence="7 11" id="KW-0418">Kinase</keyword>
<accession>T1ECY4</accession>
<dbReference type="InterPro" id="IPR000719">
    <property type="entry name" value="Prot_kinase_dom"/>
</dbReference>
<protein>
    <recommendedName>
        <fullName evidence="11">G protein-coupled receptor kinase</fullName>
        <ecNumber evidence="11">2.7.11.-</ecNumber>
    </recommendedName>
</protein>
<dbReference type="InterPro" id="IPR011009">
    <property type="entry name" value="Kinase-like_dom_sf"/>
</dbReference>
<dbReference type="PROSITE" id="PS00107">
    <property type="entry name" value="PROTEIN_KINASE_ATP"/>
    <property type="match status" value="1"/>
</dbReference>
<dbReference type="GO" id="GO:0009966">
    <property type="term" value="P:regulation of signal transduction"/>
    <property type="evidence" value="ECO:0000318"/>
    <property type="project" value="GO_Central"/>
</dbReference>
<dbReference type="CTD" id="20194436"/>
<evidence type="ECO:0000256" key="3">
    <source>
        <dbReference type="ARBA" id="ARBA00022527"/>
    </source>
</evidence>
<dbReference type="InterPro" id="IPR000961">
    <property type="entry name" value="AGC-kinase_C"/>
</dbReference>
<dbReference type="InterPro" id="IPR017441">
    <property type="entry name" value="Protein_kinase_ATP_BS"/>
</dbReference>
<keyword evidence="6 10" id="KW-0547">Nucleotide-binding</keyword>
<dbReference type="SMART" id="SM00220">
    <property type="entry name" value="S_TKc"/>
    <property type="match status" value="1"/>
</dbReference>
<dbReference type="Gene3D" id="3.30.200.20">
    <property type="entry name" value="Phosphorylase Kinase, domain 1"/>
    <property type="match status" value="1"/>
</dbReference>
<feature type="domain" description="RGS" evidence="13">
    <location>
        <begin position="60"/>
        <end position="173"/>
    </location>
</feature>
<dbReference type="GeneID" id="20194436"/>
<evidence type="ECO:0000256" key="1">
    <source>
        <dbReference type="ARBA" id="ARBA00001256"/>
    </source>
</evidence>
<evidence type="ECO:0000256" key="11">
    <source>
        <dbReference type="RuleBase" id="RU000308"/>
    </source>
</evidence>
<dbReference type="FunFam" id="1.10.510.10:FF:000074">
    <property type="entry name" value="G protein-coupled receptor kinase"/>
    <property type="match status" value="1"/>
</dbReference>
<keyword evidence="8 10" id="KW-0067">ATP-binding</keyword>
<dbReference type="FunFam" id="1.10.167.10:FF:000009">
    <property type="entry name" value="G protein-coupled receptor kinase"/>
    <property type="match status" value="1"/>
</dbReference>
<dbReference type="PROSITE" id="PS50011">
    <property type="entry name" value="PROTEIN_KINASE_DOM"/>
    <property type="match status" value="1"/>
</dbReference>
<evidence type="ECO:0000256" key="6">
    <source>
        <dbReference type="ARBA" id="ARBA00022741"/>
    </source>
</evidence>
<dbReference type="EnsemblMetazoa" id="HelroT100074">
    <property type="protein sequence ID" value="HelroP100074"/>
    <property type="gene ID" value="HelroG100074"/>
</dbReference>
<dbReference type="SMART" id="SM00315">
    <property type="entry name" value="RGS"/>
    <property type="match status" value="1"/>
</dbReference>
<evidence type="ECO:0000259" key="12">
    <source>
        <dbReference type="PROSITE" id="PS50011"/>
    </source>
</evidence>
<keyword evidence="3 11" id="KW-0723">Serine/threonine-protein kinase</keyword>
<dbReference type="InterPro" id="IPR008271">
    <property type="entry name" value="Ser/Thr_kinase_AS"/>
</dbReference>
<dbReference type="EMBL" id="AMQM01004592">
    <property type="status" value="NOT_ANNOTATED_CDS"/>
    <property type="molecule type" value="Genomic_DNA"/>
</dbReference>
<feature type="domain" description="Protein kinase" evidence="12">
    <location>
        <begin position="188"/>
        <end position="445"/>
    </location>
</feature>
<evidence type="ECO:0000259" key="14">
    <source>
        <dbReference type="PROSITE" id="PS51285"/>
    </source>
</evidence>
<reference evidence="15 17" key="2">
    <citation type="journal article" date="2013" name="Nature">
        <title>Insights into bilaterian evolution from three spiralian genomes.</title>
        <authorList>
            <person name="Simakov O."/>
            <person name="Marletaz F."/>
            <person name="Cho S.J."/>
            <person name="Edsinger-Gonzales E."/>
            <person name="Havlak P."/>
            <person name="Hellsten U."/>
            <person name="Kuo D.H."/>
            <person name="Larsson T."/>
            <person name="Lv J."/>
            <person name="Arendt D."/>
            <person name="Savage R."/>
            <person name="Osoegawa K."/>
            <person name="de Jong P."/>
            <person name="Grimwood J."/>
            <person name="Chapman J.A."/>
            <person name="Shapiro H."/>
            <person name="Aerts A."/>
            <person name="Otillar R.P."/>
            <person name="Terry A.Y."/>
            <person name="Boore J.L."/>
            <person name="Grigoriev I.V."/>
            <person name="Lindberg D.R."/>
            <person name="Seaver E.C."/>
            <person name="Weisblat D.A."/>
            <person name="Putnam N.H."/>
            <person name="Rokhsar D.S."/>
        </authorList>
    </citation>
    <scope>NUCLEOTIDE SEQUENCE</scope>
</reference>
<dbReference type="PROSITE" id="PS50132">
    <property type="entry name" value="RGS"/>
    <property type="match status" value="1"/>
</dbReference>
<evidence type="ECO:0000256" key="4">
    <source>
        <dbReference type="ARBA" id="ARBA00022553"/>
    </source>
</evidence>
<dbReference type="InterPro" id="IPR000239">
    <property type="entry name" value="GPCR_kinase"/>
</dbReference>
<dbReference type="FunCoup" id="T1ECY4">
    <property type="interactions" value="424"/>
</dbReference>
<name>T1ECY4_HELRO</name>
<dbReference type="Pfam" id="PF00615">
    <property type="entry name" value="RGS"/>
    <property type="match status" value="1"/>
</dbReference>
<dbReference type="Proteomes" id="UP000015101">
    <property type="component" value="Unassembled WGS sequence"/>
</dbReference>
<dbReference type="InParanoid" id="T1ECY4"/>
<dbReference type="EMBL" id="KB096633">
    <property type="protein sequence ID" value="ESO03269.1"/>
    <property type="molecule type" value="Genomic_DNA"/>
</dbReference>
<evidence type="ECO:0000256" key="9">
    <source>
        <dbReference type="PIRSR" id="PIRSR600239-51"/>
    </source>
</evidence>
<feature type="domain" description="AGC-kinase C-terminal" evidence="14">
    <location>
        <begin position="446"/>
        <end position="511"/>
    </location>
</feature>
<dbReference type="SMART" id="SM00133">
    <property type="entry name" value="S_TK_X"/>
    <property type="match status" value="1"/>
</dbReference>
<comment type="catalytic activity">
    <reaction evidence="1">
        <text>[G-protein-coupled receptor] + ATP = [G-protein-coupled receptor]-phosphate + ADP + H(+)</text>
        <dbReference type="Rhea" id="RHEA:12008"/>
        <dbReference type="Rhea" id="RHEA-COMP:11260"/>
        <dbReference type="Rhea" id="RHEA-COMP:11261"/>
        <dbReference type="ChEBI" id="CHEBI:15378"/>
        <dbReference type="ChEBI" id="CHEBI:30616"/>
        <dbReference type="ChEBI" id="CHEBI:43176"/>
        <dbReference type="ChEBI" id="CHEBI:68546"/>
        <dbReference type="ChEBI" id="CHEBI:456216"/>
        <dbReference type="EC" id="2.7.11.16"/>
    </reaction>
</comment>
<evidence type="ECO:0000256" key="5">
    <source>
        <dbReference type="ARBA" id="ARBA00022679"/>
    </source>
</evidence>
<dbReference type="SUPFAM" id="SSF48097">
    <property type="entry name" value="Regulator of G-protein signaling, RGS"/>
    <property type="match status" value="1"/>
</dbReference>
<reference evidence="17" key="1">
    <citation type="submission" date="2012-12" db="EMBL/GenBank/DDBJ databases">
        <authorList>
            <person name="Hellsten U."/>
            <person name="Grimwood J."/>
            <person name="Chapman J.A."/>
            <person name="Shapiro H."/>
            <person name="Aerts A."/>
            <person name="Otillar R.P."/>
            <person name="Terry A.Y."/>
            <person name="Boore J.L."/>
            <person name="Simakov O."/>
            <person name="Marletaz F."/>
            <person name="Cho S.-J."/>
            <person name="Edsinger-Gonzales E."/>
            <person name="Havlak P."/>
            <person name="Kuo D.-H."/>
            <person name="Larsson T."/>
            <person name="Lv J."/>
            <person name="Arendt D."/>
            <person name="Savage R."/>
            <person name="Osoegawa K."/>
            <person name="de Jong P."/>
            <person name="Lindberg D.R."/>
            <person name="Seaver E.C."/>
            <person name="Weisblat D.A."/>
            <person name="Putnam N.H."/>
            <person name="Grigoriev I.V."/>
            <person name="Rokhsar D.S."/>
        </authorList>
    </citation>
    <scope>NUCLEOTIDE SEQUENCE</scope>
</reference>
<dbReference type="GO" id="GO:0004672">
    <property type="term" value="F:protein kinase activity"/>
    <property type="evidence" value="ECO:0000318"/>
    <property type="project" value="GO_Central"/>
</dbReference>
<evidence type="ECO:0000313" key="15">
    <source>
        <dbReference type="EMBL" id="ESO03269.1"/>
    </source>
</evidence>
<evidence type="ECO:0000313" key="16">
    <source>
        <dbReference type="EnsemblMetazoa" id="HelroP100074"/>
    </source>
</evidence>
<dbReference type="STRING" id="6412.T1ECY4"/>
<dbReference type="GO" id="GO:0004703">
    <property type="term" value="F:G protein-coupled receptor kinase activity"/>
    <property type="evidence" value="ECO:0007669"/>
    <property type="project" value="UniProtKB-EC"/>
</dbReference>
<dbReference type="EC" id="2.7.11.-" evidence="11"/>
<dbReference type="SUPFAM" id="SSF56112">
    <property type="entry name" value="Protein kinase-like (PK-like)"/>
    <property type="match status" value="1"/>
</dbReference>
<dbReference type="PROSITE" id="PS00108">
    <property type="entry name" value="PROTEIN_KINASE_ST"/>
    <property type="match status" value="1"/>
</dbReference>
<dbReference type="RefSeq" id="XP_009018417.1">
    <property type="nucleotide sequence ID" value="XM_009020169.1"/>
</dbReference>
<gene>
    <name evidence="16" type="primary">20194436</name>
    <name evidence="15" type="ORF">HELRODRAFT_100074</name>
</gene>
<reference evidence="16" key="3">
    <citation type="submission" date="2015-06" db="UniProtKB">
        <authorList>
            <consortium name="EnsemblMetazoa"/>
        </authorList>
    </citation>
    <scope>IDENTIFICATION</scope>
</reference>
<dbReference type="OMA" id="WQTEMME"/>
<evidence type="ECO:0000259" key="13">
    <source>
        <dbReference type="PROSITE" id="PS50132"/>
    </source>
</evidence>
<feature type="active site" description="Proton acceptor" evidence="9">
    <location>
        <position position="313"/>
    </location>
</feature>
<evidence type="ECO:0000256" key="10">
    <source>
        <dbReference type="PROSITE-ProRule" id="PRU10141"/>
    </source>
</evidence>
<dbReference type="PANTHER" id="PTHR24355:SF28">
    <property type="entry name" value="G PROTEIN-COUPLED RECEPTOR KINASE 2"/>
    <property type="match status" value="1"/>
</dbReference>
<keyword evidence="17" id="KW-1185">Reference proteome</keyword>
<dbReference type="eggNOG" id="KOG0986">
    <property type="taxonomic scope" value="Eukaryota"/>
</dbReference>
<sequence>MELENIVANTVYLKAREAGACSKRKGRSKKWKQLLSFPHISVCASVKDSITPTYKYIVEQQPIGRELFKMFCNNQPHLKCALDFLDDATKYEVSLDEERKRMSVDIKEKYFISQSSLFDSIINDSKMTTCMQKMEDDSSNRDLFTSCMECAKSYLSDEPFSLFLESMYFKRYLQWKWIERQPVTKHTFRMYRVLGKGGFGEVCACQVRSTGKMYACKRLEKKRIKKRKGEVMAINEKQILQKINSKFIVSLAYAFETKEALCLILTLMNGGDLKFHIHNMGSPGLEEPRAVFYAAEIACGLQHLHSENIVYRDLKPENILLDDAGHVRISDLGLAVEIPVGETIKGRVGTVGYMAPEILNNERYSYSPDWWSFGCLLYEMIEGKSPFRGYKEKVKREEVDRRVREEREIYSNKFSADYKLCCSKLLEKDINKRVNASDIRVQPIFRHINWKRLEAGMEKPPFEPDSRAVYCKDVLDIEQFSTVKGVNLDASDDTFYQKFNTGCVSIPWQNEMIETDCFAELNVFGPDNTPTADLLEDQPPPPPQKSFFERFFPCRNRRKQN</sequence>
<evidence type="ECO:0000256" key="8">
    <source>
        <dbReference type="ARBA" id="ARBA00022840"/>
    </source>
</evidence>
<evidence type="ECO:0000256" key="2">
    <source>
        <dbReference type="ARBA" id="ARBA00009793"/>
    </source>
</evidence>
<organism evidence="16 17">
    <name type="scientific">Helobdella robusta</name>
    <name type="common">Californian leech</name>
    <dbReference type="NCBI Taxonomy" id="6412"/>
    <lineage>
        <taxon>Eukaryota</taxon>
        <taxon>Metazoa</taxon>
        <taxon>Spiralia</taxon>
        <taxon>Lophotrochozoa</taxon>
        <taxon>Annelida</taxon>
        <taxon>Clitellata</taxon>
        <taxon>Hirudinea</taxon>
        <taxon>Rhynchobdellida</taxon>
        <taxon>Glossiphoniidae</taxon>
        <taxon>Helobdella</taxon>
    </lineage>
</organism>
<proteinExistence type="inferred from homology"/>
<evidence type="ECO:0000313" key="17">
    <source>
        <dbReference type="Proteomes" id="UP000015101"/>
    </source>
</evidence>
<dbReference type="Gene3D" id="1.10.510.10">
    <property type="entry name" value="Transferase(Phosphotransferase) domain 1"/>
    <property type="match status" value="1"/>
</dbReference>
<dbReference type="PANTHER" id="PTHR24355">
    <property type="entry name" value="G PROTEIN-COUPLED RECEPTOR KINASE/RIBOSOMAL PROTEIN S6 KINASE"/>
    <property type="match status" value="1"/>
</dbReference>
<dbReference type="CDD" id="cd05605">
    <property type="entry name" value="STKc_GRK4_like"/>
    <property type="match status" value="1"/>
</dbReference>
<feature type="binding site" evidence="10">
    <location>
        <position position="226"/>
    </location>
    <ligand>
        <name>ATP</name>
        <dbReference type="ChEBI" id="CHEBI:30616"/>
    </ligand>
</feature>
<keyword evidence="5 11" id="KW-0808">Transferase</keyword>
<dbReference type="HOGENOM" id="CLU_000288_63_41_1"/>